<dbReference type="PANTHER" id="PTHR33121:SF79">
    <property type="entry name" value="CYCLIC DI-GMP PHOSPHODIESTERASE PDED-RELATED"/>
    <property type="match status" value="1"/>
</dbReference>
<feature type="domain" description="GGDEF" evidence="3">
    <location>
        <begin position="282"/>
        <end position="411"/>
    </location>
</feature>
<reference evidence="4" key="2">
    <citation type="submission" date="2021-04" db="EMBL/GenBank/DDBJ databases">
        <title>Isolation and characterization of a novel species of the genus Sulfurimonas.</title>
        <authorList>
            <person name="Fukui M."/>
        </authorList>
    </citation>
    <scope>NUCLEOTIDE SEQUENCE</scope>
    <source>
        <strain evidence="4">H1576</strain>
    </source>
</reference>
<evidence type="ECO:0000313" key="5">
    <source>
        <dbReference type="Proteomes" id="UP000671852"/>
    </source>
</evidence>
<organism evidence="4 5">
    <name type="scientific">Sulfurimonas aquatica</name>
    <dbReference type="NCBI Taxonomy" id="2672570"/>
    <lineage>
        <taxon>Bacteria</taxon>
        <taxon>Pseudomonadati</taxon>
        <taxon>Campylobacterota</taxon>
        <taxon>Epsilonproteobacteria</taxon>
        <taxon>Campylobacterales</taxon>
        <taxon>Sulfurimonadaceae</taxon>
        <taxon>Sulfurimonas</taxon>
    </lineage>
</organism>
<dbReference type="GO" id="GO:0071111">
    <property type="term" value="F:cyclic-guanylate-specific phosphodiesterase activity"/>
    <property type="evidence" value="ECO:0007669"/>
    <property type="project" value="InterPro"/>
</dbReference>
<dbReference type="InterPro" id="IPR001633">
    <property type="entry name" value="EAL_dom"/>
</dbReference>
<dbReference type="SMART" id="SM00267">
    <property type="entry name" value="GGDEF"/>
    <property type="match status" value="1"/>
</dbReference>
<evidence type="ECO:0000256" key="1">
    <source>
        <dbReference type="SAM" id="Phobius"/>
    </source>
</evidence>
<dbReference type="InterPro" id="IPR000160">
    <property type="entry name" value="GGDEF_dom"/>
</dbReference>
<dbReference type="InterPro" id="IPR029787">
    <property type="entry name" value="Nucleotide_cyclase"/>
</dbReference>
<dbReference type="CDD" id="cd01948">
    <property type="entry name" value="EAL"/>
    <property type="match status" value="1"/>
</dbReference>
<keyword evidence="5" id="KW-1185">Reference proteome</keyword>
<dbReference type="InterPro" id="IPR050706">
    <property type="entry name" value="Cyclic-di-GMP_PDE-like"/>
</dbReference>
<dbReference type="PROSITE" id="PS50887">
    <property type="entry name" value="GGDEF"/>
    <property type="match status" value="1"/>
</dbReference>
<dbReference type="NCBIfam" id="TIGR00254">
    <property type="entry name" value="GGDEF"/>
    <property type="match status" value="1"/>
</dbReference>
<dbReference type="EMBL" id="CP046072">
    <property type="protein sequence ID" value="QSZ40598.1"/>
    <property type="molecule type" value="Genomic_DNA"/>
</dbReference>
<sequence length="664" mass="77173">MIKGLLDKLFYKQRVSLKLLILTILFSALITLIITLIQLYIEYRHGYKSIHSQVELVESSYLASLSQSAWVYDTQQLALQLEGIVNLTDIKYASVTLGDGDFFEMGEEVQKNFIEKRHKILFNYDNNQIELGELRVLADLNELYSYLLDRVTVILLAQGIKTFLTSFFILFIFQRLVTRHIQEAVRYMQEFNVNIYREPLLLTRVSSHTKKDELDELQDSINIMNQEIYEGYEKISSELEKRIMVENSLKVHEEKLEHLYTTDSLTGLGNRVKLLLDIEEIYMPGVAIIDINNFKEINDFYGSNIGDKVIIDLAKRVVEYLEESNFEVYRLHADQLALLSHGNETAEVLESKIKDLISSVTKESMLFDHYEIIIGLSVGFAVEEKDSYIDADIALLIAKKEHKNFVRYTSEFNIEKEYESNLKWTRELKNALEDDRVVAYFQPIYNQKTHKIEKFEALVRMISTDGKIISPFMFLGVAIKAQLYFRITMIMIDKVIEAVLEHDYEFSLNFTLEDILHKDVSTYFINRLEETGIGKRIVLELVETQNIENYEEVNNFIKEIKSLGCQLAIDDFGTGYSNFEYLLKLNADYIKIDGSLIKNIDKDPNVRLITENIVAFAKIAKMKTIAEFVYSEEVRSVLDEIDADYLQGYHISEPVAYEEISKFK</sequence>
<evidence type="ECO:0000313" key="4">
    <source>
        <dbReference type="EMBL" id="QSZ40598.1"/>
    </source>
</evidence>
<feature type="domain" description="EAL" evidence="2">
    <location>
        <begin position="421"/>
        <end position="664"/>
    </location>
</feature>
<evidence type="ECO:0000259" key="2">
    <source>
        <dbReference type="PROSITE" id="PS50883"/>
    </source>
</evidence>
<feature type="transmembrane region" description="Helical" evidence="1">
    <location>
        <begin position="20"/>
        <end position="41"/>
    </location>
</feature>
<dbReference type="InterPro" id="IPR035919">
    <property type="entry name" value="EAL_sf"/>
</dbReference>
<accession>A0A975GBU6</accession>
<gene>
    <name evidence="4" type="ORF">GJV85_00175</name>
</gene>
<dbReference type="Proteomes" id="UP000671852">
    <property type="component" value="Chromosome"/>
</dbReference>
<dbReference type="Gene3D" id="3.20.20.450">
    <property type="entry name" value="EAL domain"/>
    <property type="match status" value="1"/>
</dbReference>
<dbReference type="CDD" id="cd01949">
    <property type="entry name" value="GGDEF"/>
    <property type="match status" value="1"/>
</dbReference>
<dbReference type="KEGG" id="saqt:GJV85_00175"/>
<protein>
    <submittedName>
        <fullName evidence="4">EAL domain-containing protein</fullName>
    </submittedName>
</protein>
<keyword evidence="1" id="KW-1133">Transmembrane helix</keyword>
<keyword evidence="1" id="KW-0472">Membrane</keyword>
<feature type="transmembrane region" description="Helical" evidence="1">
    <location>
        <begin position="151"/>
        <end position="173"/>
    </location>
</feature>
<dbReference type="InterPro" id="IPR033414">
    <property type="entry name" value="Sensor_dom"/>
</dbReference>
<proteinExistence type="predicted"/>
<dbReference type="PROSITE" id="PS50883">
    <property type="entry name" value="EAL"/>
    <property type="match status" value="1"/>
</dbReference>
<dbReference type="SMART" id="SM00052">
    <property type="entry name" value="EAL"/>
    <property type="match status" value="1"/>
</dbReference>
<dbReference type="RefSeq" id="WP_207561876.1">
    <property type="nucleotide sequence ID" value="NZ_CP046072.1"/>
</dbReference>
<dbReference type="Pfam" id="PF00563">
    <property type="entry name" value="EAL"/>
    <property type="match status" value="1"/>
</dbReference>
<dbReference type="Gene3D" id="3.30.70.270">
    <property type="match status" value="1"/>
</dbReference>
<name>A0A975GBU6_9BACT</name>
<dbReference type="Gene3D" id="6.10.340.10">
    <property type="match status" value="1"/>
</dbReference>
<keyword evidence="1" id="KW-0812">Transmembrane</keyword>
<evidence type="ECO:0000259" key="3">
    <source>
        <dbReference type="PROSITE" id="PS50887"/>
    </source>
</evidence>
<dbReference type="Pfam" id="PF17149">
    <property type="entry name" value="CHASE5"/>
    <property type="match status" value="1"/>
</dbReference>
<dbReference type="SUPFAM" id="SSF141868">
    <property type="entry name" value="EAL domain-like"/>
    <property type="match status" value="1"/>
</dbReference>
<dbReference type="SUPFAM" id="SSF55073">
    <property type="entry name" value="Nucleotide cyclase"/>
    <property type="match status" value="1"/>
</dbReference>
<dbReference type="PANTHER" id="PTHR33121">
    <property type="entry name" value="CYCLIC DI-GMP PHOSPHODIESTERASE PDEF"/>
    <property type="match status" value="1"/>
</dbReference>
<reference evidence="4" key="1">
    <citation type="submission" date="2019-11" db="EMBL/GenBank/DDBJ databases">
        <authorList>
            <person name="Kojima H."/>
        </authorList>
    </citation>
    <scope>NUCLEOTIDE SEQUENCE</scope>
    <source>
        <strain evidence="4">H1576</strain>
    </source>
</reference>
<dbReference type="InterPro" id="IPR043128">
    <property type="entry name" value="Rev_trsase/Diguanyl_cyclase"/>
</dbReference>
<dbReference type="Pfam" id="PF00990">
    <property type="entry name" value="GGDEF"/>
    <property type="match status" value="1"/>
</dbReference>
<dbReference type="AlphaFoldDB" id="A0A975GBU6"/>